<reference evidence="7" key="3">
    <citation type="submission" date="2025-08" db="UniProtKB">
        <authorList>
            <consortium name="Ensembl"/>
        </authorList>
    </citation>
    <scope>IDENTIFICATION</scope>
</reference>
<dbReference type="AlphaFoldDB" id="F6XVG4"/>
<protein>
    <recommendedName>
        <fullName evidence="4">Large ribosomal subunit protein uL15m</fullName>
    </recommendedName>
    <alternativeName>
        <fullName evidence="5">39S ribosomal protein L15, mitochondrial</fullName>
    </alternativeName>
</protein>
<evidence type="ECO:0000259" key="6">
    <source>
        <dbReference type="Pfam" id="PF00828"/>
    </source>
</evidence>
<evidence type="ECO:0000256" key="3">
    <source>
        <dbReference type="ARBA" id="ARBA00023274"/>
    </source>
</evidence>
<dbReference type="InParanoid" id="F6XVG4"/>
<dbReference type="PANTHER" id="PTHR12934:SF11">
    <property type="entry name" value="LARGE RIBOSOMAL SUBUNIT PROTEIN UL15M"/>
    <property type="match status" value="1"/>
</dbReference>
<dbReference type="STRING" id="7719.ENSCINP00000010783"/>
<organism evidence="7 8">
    <name type="scientific">Ciona intestinalis</name>
    <name type="common">Transparent sea squirt</name>
    <name type="synonym">Ascidia intestinalis</name>
    <dbReference type="NCBI Taxonomy" id="7719"/>
    <lineage>
        <taxon>Eukaryota</taxon>
        <taxon>Metazoa</taxon>
        <taxon>Chordata</taxon>
        <taxon>Tunicata</taxon>
        <taxon>Ascidiacea</taxon>
        <taxon>Phlebobranchia</taxon>
        <taxon>Cionidae</taxon>
        <taxon>Ciona</taxon>
    </lineage>
</organism>
<evidence type="ECO:0000256" key="5">
    <source>
        <dbReference type="ARBA" id="ARBA00035423"/>
    </source>
</evidence>
<reference evidence="8" key="1">
    <citation type="journal article" date="2002" name="Science">
        <title>The draft genome of Ciona intestinalis: insights into chordate and vertebrate origins.</title>
        <authorList>
            <person name="Dehal P."/>
            <person name="Satou Y."/>
            <person name="Campbell R.K."/>
            <person name="Chapman J."/>
            <person name="Degnan B."/>
            <person name="De Tomaso A."/>
            <person name="Davidson B."/>
            <person name="Di Gregorio A."/>
            <person name="Gelpke M."/>
            <person name="Goodstein D.M."/>
            <person name="Harafuji N."/>
            <person name="Hastings K.E."/>
            <person name="Ho I."/>
            <person name="Hotta K."/>
            <person name="Huang W."/>
            <person name="Kawashima T."/>
            <person name="Lemaire P."/>
            <person name="Martinez D."/>
            <person name="Meinertzhagen I.A."/>
            <person name="Necula S."/>
            <person name="Nonaka M."/>
            <person name="Putnam N."/>
            <person name="Rash S."/>
            <person name="Saiga H."/>
            <person name="Satake M."/>
            <person name="Terry A."/>
            <person name="Yamada L."/>
            <person name="Wang H.G."/>
            <person name="Awazu S."/>
            <person name="Azumi K."/>
            <person name="Boore J."/>
            <person name="Branno M."/>
            <person name="Chin-Bow S."/>
            <person name="DeSantis R."/>
            <person name="Doyle S."/>
            <person name="Francino P."/>
            <person name="Keys D.N."/>
            <person name="Haga S."/>
            <person name="Hayashi H."/>
            <person name="Hino K."/>
            <person name="Imai K.S."/>
            <person name="Inaba K."/>
            <person name="Kano S."/>
            <person name="Kobayashi K."/>
            <person name="Kobayashi M."/>
            <person name="Lee B.I."/>
            <person name="Makabe K.W."/>
            <person name="Manohar C."/>
            <person name="Matassi G."/>
            <person name="Medina M."/>
            <person name="Mochizuki Y."/>
            <person name="Mount S."/>
            <person name="Morishita T."/>
            <person name="Miura S."/>
            <person name="Nakayama A."/>
            <person name="Nishizaka S."/>
            <person name="Nomoto H."/>
            <person name="Ohta F."/>
            <person name="Oishi K."/>
            <person name="Rigoutsos I."/>
            <person name="Sano M."/>
            <person name="Sasaki A."/>
            <person name="Sasakura Y."/>
            <person name="Shoguchi E."/>
            <person name="Shin-i T."/>
            <person name="Spagnuolo A."/>
            <person name="Stainier D."/>
            <person name="Suzuki M.M."/>
            <person name="Tassy O."/>
            <person name="Takatori N."/>
            <person name="Tokuoka M."/>
            <person name="Yagi K."/>
            <person name="Yoshizaki F."/>
            <person name="Wada S."/>
            <person name="Zhang C."/>
            <person name="Hyatt P.D."/>
            <person name="Larimer F."/>
            <person name="Detter C."/>
            <person name="Doggett N."/>
            <person name="Glavina T."/>
            <person name="Hawkins T."/>
            <person name="Richardson P."/>
            <person name="Lucas S."/>
            <person name="Kohara Y."/>
            <person name="Levine M."/>
            <person name="Satoh N."/>
            <person name="Rokhsar D.S."/>
        </authorList>
    </citation>
    <scope>NUCLEOTIDE SEQUENCE [LARGE SCALE GENOMIC DNA]</scope>
</reference>
<evidence type="ECO:0000313" key="8">
    <source>
        <dbReference type="Proteomes" id="UP000008144"/>
    </source>
</evidence>
<dbReference type="Proteomes" id="UP000008144">
    <property type="component" value="Chromosome 2"/>
</dbReference>
<evidence type="ECO:0000313" key="7">
    <source>
        <dbReference type="Ensembl" id="ENSCINP00000010783.2"/>
    </source>
</evidence>
<reference evidence="7" key="4">
    <citation type="submission" date="2025-09" db="UniProtKB">
        <authorList>
            <consortium name="Ensembl"/>
        </authorList>
    </citation>
    <scope>IDENTIFICATION</scope>
</reference>
<dbReference type="FunCoup" id="F6XVG4">
    <property type="interactions" value="455"/>
</dbReference>
<reference evidence="7" key="2">
    <citation type="journal article" date="2008" name="Genome Biol.">
        <title>Improved genome assembly and evidence-based global gene model set for the chordate Ciona intestinalis: new insight into intron and operon populations.</title>
        <authorList>
            <person name="Satou Y."/>
            <person name="Mineta K."/>
            <person name="Ogasawara M."/>
            <person name="Sasakura Y."/>
            <person name="Shoguchi E."/>
            <person name="Ueno K."/>
            <person name="Yamada L."/>
            <person name="Matsumoto J."/>
            <person name="Wasserscheid J."/>
            <person name="Dewar K."/>
            <person name="Wiley G.B."/>
            <person name="Macmil S.L."/>
            <person name="Roe B.A."/>
            <person name="Zeller R.W."/>
            <person name="Hastings K.E."/>
            <person name="Lemaire P."/>
            <person name="Lindquist E."/>
            <person name="Endo T."/>
            <person name="Hotta K."/>
            <person name="Inaba K."/>
        </authorList>
    </citation>
    <scope>NUCLEOTIDE SEQUENCE [LARGE SCALE GENOMIC DNA]</scope>
    <source>
        <strain evidence="7">wild type</strain>
    </source>
</reference>
<dbReference type="InterPro" id="IPR021131">
    <property type="entry name" value="Ribosomal_uL15/eL18"/>
</dbReference>
<accession>F6XVG4</accession>
<proteinExistence type="inferred from homology"/>
<dbReference type="EMBL" id="EAAA01001429">
    <property type="status" value="NOT_ANNOTATED_CDS"/>
    <property type="molecule type" value="Genomic_DNA"/>
</dbReference>
<dbReference type="Pfam" id="PF00828">
    <property type="entry name" value="Ribosomal_L27A"/>
    <property type="match status" value="1"/>
</dbReference>
<comment type="similarity">
    <text evidence="1">Belongs to the universal ribosomal protein uL15 family.</text>
</comment>
<evidence type="ECO:0000256" key="4">
    <source>
        <dbReference type="ARBA" id="ARBA00035299"/>
    </source>
</evidence>
<dbReference type="GO" id="GO:0006412">
    <property type="term" value="P:translation"/>
    <property type="evidence" value="ECO:0007669"/>
    <property type="project" value="InterPro"/>
</dbReference>
<dbReference type="HOGENOM" id="CLU_055188_1_0_1"/>
<keyword evidence="8" id="KW-1185">Reference proteome</keyword>
<dbReference type="InterPro" id="IPR036227">
    <property type="entry name" value="Ribosomal_uL15/eL18_sf"/>
</dbReference>
<dbReference type="PANTHER" id="PTHR12934">
    <property type="entry name" value="50S RIBOSOMAL PROTEIN L15"/>
    <property type="match status" value="1"/>
</dbReference>
<keyword evidence="3" id="KW-0687">Ribonucleoprotein</keyword>
<dbReference type="GeneTree" id="ENSGT00390000009040"/>
<evidence type="ECO:0000256" key="2">
    <source>
        <dbReference type="ARBA" id="ARBA00022980"/>
    </source>
</evidence>
<keyword evidence="2" id="KW-0689">Ribosomal protein</keyword>
<dbReference type="GO" id="GO:0005762">
    <property type="term" value="C:mitochondrial large ribosomal subunit"/>
    <property type="evidence" value="ECO:0000318"/>
    <property type="project" value="GO_Central"/>
</dbReference>
<dbReference type="OMA" id="EPGWLVN"/>
<dbReference type="Ensembl" id="ENSCINT00000010783.2">
    <property type="protein sequence ID" value="ENSCINP00000010783.2"/>
    <property type="gene ID" value="ENSCING00000005247.2"/>
</dbReference>
<dbReference type="GO" id="GO:0003735">
    <property type="term" value="F:structural constituent of ribosome"/>
    <property type="evidence" value="ECO:0000318"/>
    <property type="project" value="GO_Central"/>
</dbReference>
<sequence length="290" mass="33191">TNEQMSNSSYKSLLRNLPRVNLQNLKANPYAEVKHSPNRGPHAIGLKNGVRPNIKPRIGYVQDKTPFQKRIPKYGYNREQHLKRQYFPLTLWQLQRHVDLGRIDPTKPVDITAISNGRVLSMVGSESNYYGIYLLEQGANIFKAKLDIEVQIVDELALATVEKAGGTVSTAFYDRRSFVALCNPVEYFLMGKPIHKRLLPPQELVTYYTDPKVRGYLSDPAKIWEERMKLAKKYGYDLPELSEEQKHLMVEGKKDPRQVFNGLMPGSIVNLADKTVLVPENEHFKQHAAM</sequence>
<dbReference type="InterPro" id="IPR005749">
    <property type="entry name" value="Ribosomal_uL15_bac-type"/>
</dbReference>
<dbReference type="SUPFAM" id="SSF52080">
    <property type="entry name" value="Ribosomal proteins L15p and L18e"/>
    <property type="match status" value="1"/>
</dbReference>
<evidence type="ECO:0000256" key="1">
    <source>
        <dbReference type="ARBA" id="ARBA00007320"/>
    </source>
</evidence>
<name>F6XVG4_CIOIN</name>
<feature type="domain" description="Large ribosomal subunit protein uL15/eL18" evidence="6">
    <location>
        <begin position="89"/>
        <end position="168"/>
    </location>
</feature>